<evidence type="ECO:0000256" key="4">
    <source>
        <dbReference type="ARBA" id="ARBA00022475"/>
    </source>
</evidence>
<sequence length="415" mass="44306">MPISEKGIQKKQSIIGGAMIVAGTAVGAGMFSLPVVGSGMWFSYSVLMLIGVWLFMVLGGLLLLEANLHYEAGVSFDSLAKNILGKFWRVVNGISIAFLMYVLTYAYVSGGGSIVDLSFQEAGLHLPAEWSGLLFSVVLASFVIVGTKQVSRISTIMLGGMILCFFFATSNLLWEIDPVNLWLPNTDSHYAPYMLAALPIGLASFGYQGVIPSLVKHYDKSASQVIKAILVGTLLALIIYISWLVVTMGNIQRNDFINIINMGGNMGAMVGALTDVVDSNLLSKLLTLFANLAVASSFLGVSLGLFDYLADLFGFDNSWGGRIKTGLITFVPPTVLGVFYPNGFILAIGFAALAGAISVAITPALMALKVRKLFPNSVTFKTPGGATVAWLVLIYGVVIMVCHILKMLGLLPVYG</sequence>
<evidence type="ECO:0000256" key="9">
    <source>
        <dbReference type="ARBA" id="ARBA00023136"/>
    </source>
</evidence>
<evidence type="ECO:0000313" key="12">
    <source>
        <dbReference type="Proteomes" id="UP000273022"/>
    </source>
</evidence>
<name>A0A3A6TX15_9GAMM</name>
<evidence type="ECO:0000256" key="7">
    <source>
        <dbReference type="ARBA" id="ARBA00022970"/>
    </source>
</evidence>
<protein>
    <recommendedName>
        <fullName evidence="10">Aromatic amino acid permease</fullName>
    </recommendedName>
</protein>
<evidence type="ECO:0000256" key="5">
    <source>
        <dbReference type="ARBA" id="ARBA00022519"/>
    </source>
</evidence>
<comment type="caution">
    <text evidence="11">The sequence shown here is derived from an EMBL/GenBank/DDBJ whole genome shotgun (WGS) entry which is preliminary data.</text>
</comment>
<keyword evidence="9 10" id="KW-0472">Membrane</keyword>
<dbReference type="GO" id="GO:0005886">
    <property type="term" value="C:plasma membrane"/>
    <property type="evidence" value="ECO:0007669"/>
    <property type="project" value="UniProtKB-SubCell"/>
</dbReference>
<dbReference type="RefSeq" id="WP_121853101.1">
    <property type="nucleotide sequence ID" value="NZ_CP037952.1"/>
</dbReference>
<reference evidence="11 12" key="1">
    <citation type="submission" date="2018-09" db="EMBL/GenBank/DDBJ databases">
        <title>Phylogeny of the Shewanellaceae, and recommendation for two new genera, Pseudoshewanella and Parashewanella.</title>
        <authorList>
            <person name="Wang G."/>
        </authorList>
    </citation>
    <scope>NUCLEOTIDE SEQUENCE [LARGE SCALE GENOMIC DNA]</scope>
    <source>
        <strain evidence="11 12">KCTC 22492</strain>
    </source>
</reference>
<feature type="transmembrane region" description="Helical" evidence="10">
    <location>
        <begin position="388"/>
        <end position="414"/>
    </location>
</feature>
<evidence type="ECO:0000256" key="8">
    <source>
        <dbReference type="ARBA" id="ARBA00022989"/>
    </source>
</evidence>
<dbReference type="GO" id="GO:0015173">
    <property type="term" value="F:aromatic amino acid transmembrane transporter activity"/>
    <property type="evidence" value="ECO:0007669"/>
    <property type="project" value="UniProtKB-UniRule"/>
</dbReference>
<dbReference type="Gene3D" id="1.20.1740.10">
    <property type="entry name" value="Amino acid/polyamine transporter I"/>
    <property type="match status" value="1"/>
</dbReference>
<dbReference type="PRINTS" id="PR00166">
    <property type="entry name" value="AROAAPRMEASE"/>
</dbReference>
<comment type="similarity">
    <text evidence="2 10">Belongs to the amino acid/polyamine transporter 2 family. Mtr/TnaB/TyrP permease subfamily.</text>
</comment>
<feature type="transmembrane region" description="Helical" evidence="10">
    <location>
        <begin position="153"/>
        <end position="173"/>
    </location>
</feature>
<feature type="transmembrane region" description="Helical" evidence="10">
    <location>
        <begin position="87"/>
        <end position="108"/>
    </location>
</feature>
<evidence type="ECO:0000256" key="1">
    <source>
        <dbReference type="ARBA" id="ARBA00004429"/>
    </source>
</evidence>
<evidence type="ECO:0000256" key="10">
    <source>
        <dbReference type="RuleBase" id="RU367149"/>
    </source>
</evidence>
<feature type="transmembrane region" description="Helical" evidence="10">
    <location>
        <begin position="256"/>
        <end position="273"/>
    </location>
</feature>
<dbReference type="PANTHER" id="PTHR46997">
    <property type="entry name" value="LOW AFFINITY TRYPTOPHAN PERMEASE-RELATED"/>
    <property type="match status" value="1"/>
</dbReference>
<comment type="subcellular location">
    <subcellularLocation>
        <location evidence="1 10">Cell inner membrane</location>
        <topology evidence="1 10">Multi-pass membrane protein</topology>
    </subcellularLocation>
</comment>
<proteinExistence type="inferred from homology"/>
<feature type="transmembrane region" description="Helical" evidence="10">
    <location>
        <begin position="41"/>
        <end position="66"/>
    </location>
</feature>
<dbReference type="OrthoDB" id="18749at2"/>
<comment type="function">
    <text evidence="10">Involved in transporting aromatic amino acids across the cytoplasmic membrane.</text>
</comment>
<keyword evidence="8 10" id="KW-1133">Transmembrane helix</keyword>
<feature type="transmembrane region" description="Helical" evidence="10">
    <location>
        <begin position="12"/>
        <end position="35"/>
    </location>
</feature>
<dbReference type="PANTHER" id="PTHR46997:SF1">
    <property type="entry name" value="LOW AFFINITY TRYPTOPHAN PERMEASE-RELATED"/>
    <property type="match status" value="1"/>
</dbReference>
<feature type="transmembrane region" description="Helical" evidence="10">
    <location>
        <begin position="128"/>
        <end position="146"/>
    </location>
</feature>
<dbReference type="InterPro" id="IPR018227">
    <property type="entry name" value="Amino_acid_transport_2"/>
</dbReference>
<evidence type="ECO:0000256" key="2">
    <source>
        <dbReference type="ARBA" id="ARBA00005452"/>
    </source>
</evidence>
<feature type="transmembrane region" description="Helical" evidence="10">
    <location>
        <begin position="225"/>
        <end position="244"/>
    </location>
</feature>
<dbReference type="GO" id="GO:0003333">
    <property type="term" value="P:amino acid transmembrane transport"/>
    <property type="evidence" value="ECO:0007669"/>
    <property type="project" value="InterPro"/>
</dbReference>
<feature type="transmembrane region" description="Helical" evidence="10">
    <location>
        <begin position="285"/>
        <end position="306"/>
    </location>
</feature>
<evidence type="ECO:0000256" key="6">
    <source>
        <dbReference type="ARBA" id="ARBA00022692"/>
    </source>
</evidence>
<keyword evidence="7 10" id="KW-0029">Amino-acid transport</keyword>
<dbReference type="Pfam" id="PF03222">
    <property type="entry name" value="Trp_Tyr_perm"/>
    <property type="match status" value="1"/>
</dbReference>
<keyword evidence="12" id="KW-1185">Reference proteome</keyword>
<evidence type="ECO:0000256" key="3">
    <source>
        <dbReference type="ARBA" id="ARBA00022448"/>
    </source>
</evidence>
<gene>
    <name evidence="11" type="ORF">D5R81_07850</name>
</gene>
<accession>A0A3A6TX15</accession>
<keyword evidence="6 10" id="KW-0812">Transmembrane</keyword>
<keyword evidence="4 10" id="KW-1003">Cell membrane</keyword>
<evidence type="ECO:0000313" key="11">
    <source>
        <dbReference type="EMBL" id="RJY17605.1"/>
    </source>
</evidence>
<dbReference type="AlphaFoldDB" id="A0A3A6TX15"/>
<keyword evidence="3 10" id="KW-0813">Transport</keyword>
<feature type="transmembrane region" description="Helical" evidence="10">
    <location>
        <begin position="193"/>
        <end position="213"/>
    </location>
</feature>
<organism evidence="11 12">
    <name type="scientific">Parashewanella spongiae</name>
    <dbReference type="NCBI Taxonomy" id="342950"/>
    <lineage>
        <taxon>Bacteria</taxon>
        <taxon>Pseudomonadati</taxon>
        <taxon>Pseudomonadota</taxon>
        <taxon>Gammaproteobacteria</taxon>
        <taxon>Alteromonadales</taxon>
        <taxon>Shewanellaceae</taxon>
        <taxon>Parashewanella</taxon>
    </lineage>
</organism>
<keyword evidence="5 10" id="KW-0997">Cell inner membrane</keyword>
<dbReference type="InterPro" id="IPR013059">
    <property type="entry name" value="Trp_tyr_transpt"/>
</dbReference>
<feature type="transmembrane region" description="Helical" evidence="10">
    <location>
        <begin position="344"/>
        <end position="368"/>
    </location>
</feature>
<dbReference type="Proteomes" id="UP000273022">
    <property type="component" value="Unassembled WGS sequence"/>
</dbReference>
<dbReference type="EMBL" id="QYYH01000038">
    <property type="protein sequence ID" value="RJY17605.1"/>
    <property type="molecule type" value="Genomic_DNA"/>
</dbReference>
<dbReference type="NCBIfam" id="TIGR00837">
    <property type="entry name" value="araaP"/>
    <property type="match status" value="1"/>
</dbReference>